<feature type="transmembrane region" description="Helical" evidence="7">
    <location>
        <begin position="21"/>
        <end position="47"/>
    </location>
</feature>
<evidence type="ECO:0000256" key="6">
    <source>
        <dbReference type="ARBA" id="ARBA00023136"/>
    </source>
</evidence>
<feature type="transmembrane region" description="Helical" evidence="7">
    <location>
        <begin position="169"/>
        <end position="191"/>
    </location>
</feature>
<dbReference type="PROSITE" id="PS50928">
    <property type="entry name" value="ABC_TM1"/>
    <property type="match status" value="1"/>
</dbReference>
<feature type="transmembrane region" description="Helical" evidence="7">
    <location>
        <begin position="281"/>
        <end position="301"/>
    </location>
</feature>
<keyword evidence="10" id="KW-1185">Reference proteome</keyword>
<dbReference type="CDD" id="cd06261">
    <property type="entry name" value="TM_PBP2"/>
    <property type="match status" value="1"/>
</dbReference>
<keyword evidence="6 7" id="KW-0472">Membrane</keyword>
<feature type="transmembrane region" description="Helical" evidence="7">
    <location>
        <begin position="129"/>
        <end position="149"/>
    </location>
</feature>
<comment type="caution">
    <text evidence="9">The sequence shown here is derived from an EMBL/GenBank/DDBJ whole genome shotgun (WGS) entry which is preliminary data.</text>
</comment>
<dbReference type="Pfam" id="PF00528">
    <property type="entry name" value="BPD_transp_1"/>
    <property type="match status" value="1"/>
</dbReference>
<feature type="transmembrane region" description="Helical" evidence="7">
    <location>
        <begin position="233"/>
        <end position="254"/>
    </location>
</feature>
<evidence type="ECO:0000256" key="2">
    <source>
        <dbReference type="ARBA" id="ARBA00022448"/>
    </source>
</evidence>
<dbReference type="PANTHER" id="PTHR30193:SF37">
    <property type="entry name" value="INNER MEMBRANE ABC TRANSPORTER PERMEASE PROTEIN YCJO"/>
    <property type="match status" value="1"/>
</dbReference>
<dbReference type="EMBL" id="JBHSXQ010000012">
    <property type="protein sequence ID" value="MFC6907215.1"/>
    <property type="molecule type" value="Genomic_DNA"/>
</dbReference>
<dbReference type="AlphaFoldDB" id="A0ABD5VDE6"/>
<dbReference type="InterPro" id="IPR000515">
    <property type="entry name" value="MetI-like"/>
</dbReference>
<comment type="subcellular location">
    <subcellularLocation>
        <location evidence="1 7">Cell membrane</location>
        <topology evidence="1 7">Multi-pass membrane protein</topology>
    </subcellularLocation>
</comment>
<feature type="transmembrane region" description="Helical" evidence="7">
    <location>
        <begin position="96"/>
        <end position="117"/>
    </location>
</feature>
<keyword evidence="4 7" id="KW-0812">Transmembrane</keyword>
<reference evidence="9 10" key="1">
    <citation type="journal article" date="2019" name="Int. J. Syst. Evol. Microbiol.">
        <title>The Global Catalogue of Microorganisms (GCM) 10K type strain sequencing project: providing services to taxonomists for standard genome sequencing and annotation.</title>
        <authorList>
            <consortium name="The Broad Institute Genomics Platform"/>
            <consortium name="The Broad Institute Genome Sequencing Center for Infectious Disease"/>
            <person name="Wu L."/>
            <person name="Ma J."/>
        </authorList>
    </citation>
    <scope>NUCLEOTIDE SEQUENCE [LARGE SCALE GENOMIC DNA]</scope>
    <source>
        <strain evidence="9 10">CGMCC 1.3240</strain>
    </source>
</reference>
<keyword evidence="2 7" id="KW-0813">Transport</keyword>
<evidence type="ECO:0000256" key="5">
    <source>
        <dbReference type="ARBA" id="ARBA00022989"/>
    </source>
</evidence>
<keyword evidence="3" id="KW-1003">Cell membrane</keyword>
<dbReference type="InterPro" id="IPR035906">
    <property type="entry name" value="MetI-like_sf"/>
</dbReference>
<evidence type="ECO:0000313" key="10">
    <source>
        <dbReference type="Proteomes" id="UP001596312"/>
    </source>
</evidence>
<name>A0ABD5VDE6_9EURY</name>
<evidence type="ECO:0000259" key="8">
    <source>
        <dbReference type="PROSITE" id="PS50928"/>
    </source>
</evidence>
<evidence type="ECO:0000256" key="3">
    <source>
        <dbReference type="ARBA" id="ARBA00022475"/>
    </source>
</evidence>
<dbReference type="Proteomes" id="UP001596312">
    <property type="component" value="Unassembled WGS sequence"/>
</dbReference>
<organism evidence="9 10">
    <name type="scientific">Halalkalicoccus tibetensis</name>
    <dbReference type="NCBI Taxonomy" id="175632"/>
    <lineage>
        <taxon>Archaea</taxon>
        <taxon>Methanobacteriati</taxon>
        <taxon>Methanobacteriota</taxon>
        <taxon>Stenosarchaea group</taxon>
        <taxon>Halobacteria</taxon>
        <taxon>Halobacteriales</taxon>
        <taxon>Halococcaceae</taxon>
        <taxon>Halalkalicoccus</taxon>
    </lineage>
</organism>
<evidence type="ECO:0000256" key="4">
    <source>
        <dbReference type="ARBA" id="ARBA00022692"/>
    </source>
</evidence>
<dbReference type="GO" id="GO:0005886">
    <property type="term" value="C:plasma membrane"/>
    <property type="evidence" value="ECO:0007669"/>
    <property type="project" value="UniProtKB-SubCell"/>
</dbReference>
<evidence type="ECO:0000256" key="1">
    <source>
        <dbReference type="ARBA" id="ARBA00004651"/>
    </source>
</evidence>
<dbReference type="SUPFAM" id="SSF161098">
    <property type="entry name" value="MetI-like"/>
    <property type="match status" value="1"/>
</dbReference>
<keyword evidence="5 7" id="KW-1133">Transmembrane helix</keyword>
<dbReference type="RefSeq" id="WP_340605808.1">
    <property type="nucleotide sequence ID" value="NZ_JBBMXV010000012.1"/>
</dbReference>
<feature type="domain" description="ABC transmembrane type-1" evidence="8">
    <location>
        <begin position="92"/>
        <end position="302"/>
    </location>
</feature>
<evidence type="ECO:0000256" key="7">
    <source>
        <dbReference type="RuleBase" id="RU363032"/>
    </source>
</evidence>
<sequence length="313" mass="35060">MSPSSFKEKVLDNDDRLYGYLFVLPDLMTFIAFLFIPVATAFILSLFEWSTLGGAQGWVGLDNYINLLKPYPWENNFAPLRSPEANLWWYAVRNTVIYITGVVPLAVYGGLGAALLLDSDIPGEDIVRAMYFIPVMLSPAAIAIIWRWILADQGIANEYLSLIGLSHNWATSTATALPSVMLMAIWANIGFNMIIYLSGLQNIPSELYDAARIDGAGTWEKFRNVTWPNLNDITFFVIVLAIINGFQVFAYAYVFAQGGPYNATTTIVVYIYQRGFGAGDLGSASAMAVMLFIFIFLFSYYQYTQRNQQEVSY</sequence>
<accession>A0ABD5VDE6</accession>
<comment type="similarity">
    <text evidence="7">Belongs to the binding-protein-dependent transport system permease family.</text>
</comment>
<protein>
    <submittedName>
        <fullName evidence="9">Carbohydrate ABC transporter permease</fullName>
    </submittedName>
</protein>
<gene>
    <name evidence="9" type="ORF">ACFQGH_18700</name>
</gene>
<proteinExistence type="inferred from homology"/>
<dbReference type="PANTHER" id="PTHR30193">
    <property type="entry name" value="ABC TRANSPORTER PERMEASE PROTEIN"/>
    <property type="match status" value="1"/>
</dbReference>
<evidence type="ECO:0000313" key="9">
    <source>
        <dbReference type="EMBL" id="MFC6907215.1"/>
    </source>
</evidence>
<dbReference type="InterPro" id="IPR051393">
    <property type="entry name" value="ABC_transporter_permease"/>
</dbReference>
<dbReference type="Gene3D" id="1.10.3720.10">
    <property type="entry name" value="MetI-like"/>
    <property type="match status" value="1"/>
</dbReference>